<dbReference type="EMBL" id="CM055094">
    <property type="protein sequence ID" value="KAJ7561153.1"/>
    <property type="molecule type" value="Genomic_DNA"/>
</dbReference>
<evidence type="ECO:0000313" key="2">
    <source>
        <dbReference type="Proteomes" id="UP001162992"/>
    </source>
</evidence>
<organism evidence="1 2">
    <name type="scientific">Diphasiastrum complanatum</name>
    <name type="common">Issler's clubmoss</name>
    <name type="synonym">Lycopodium complanatum</name>
    <dbReference type="NCBI Taxonomy" id="34168"/>
    <lineage>
        <taxon>Eukaryota</taxon>
        <taxon>Viridiplantae</taxon>
        <taxon>Streptophyta</taxon>
        <taxon>Embryophyta</taxon>
        <taxon>Tracheophyta</taxon>
        <taxon>Lycopodiopsida</taxon>
        <taxon>Lycopodiales</taxon>
        <taxon>Lycopodiaceae</taxon>
        <taxon>Lycopodioideae</taxon>
        <taxon>Diphasiastrum</taxon>
    </lineage>
</organism>
<reference evidence="2" key="1">
    <citation type="journal article" date="2024" name="Proc. Natl. Acad. Sci. U.S.A.">
        <title>Extraordinary preservation of gene collinearity over three hundred million years revealed in homosporous lycophytes.</title>
        <authorList>
            <person name="Li C."/>
            <person name="Wickell D."/>
            <person name="Kuo L.Y."/>
            <person name="Chen X."/>
            <person name="Nie B."/>
            <person name="Liao X."/>
            <person name="Peng D."/>
            <person name="Ji J."/>
            <person name="Jenkins J."/>
            <person name="Williams M."/>
            <person name="Shu S."/>
            <person name="Plott C."/>
            <person name="Barry K."/>
            <person name="Rajasekar S."/>
            <person name="Grimwood J."/>
            <person name="Han X."/>
            <person name="Sun S."/>
            <person name="Hou Z."/>
            <person name="He W."/>
            <person name="Dai G."/>
            <person name="Sun C."/>
            <person name="Schmutz J."/>
            <person name="Leebens-Mack J.H."/>
            <person name="Li F.W."/>
            <person name="Wang L."/>
        </authorList>
    </citation>
    <scope>NUCLEOTIDE SEQUENCE [LARGE SCALE GENOMIC DNA]</scope>
    <source>
        <strain evidence="2">cv. PW_Plant_1</strain>
    </source>
</reference>
<keyword evidence="2" id="KW-1185">Reference proteome</keyword>
<protein>
    <submittedName>
        <fullName evidence="1">Uncharacterized protein</fullName>
    </submittedName>
</protein>
<comment type="caution">
    <text evidence="1">The sequence shown here is derived from an EMBL/GenBank/DDBJ whole genome shotgun (WGS) entry which is preliminary data.</text>
</comment>
<gene>
    <name evidence="1" type="ORF">O6H91_03G016400</name>
</gene>
<evidence type="ECO:0000313" key="1">
    <source>
        <dbReference type="EMBL" id="KAJ7561153.1"/>
    </source>
</evidence>
<name>A0ACC2E3T2_DIPCM</name>
<accession>A0ACC2E3T2</accession>
<proteinExistence type="predicted"/>
<dbReference type="Proteomes" id="UP001162992">
    <property type="component" value="Chromosome 3"/>
</dbReference>
<sequence>MGTVNMNHLLDTSPGGRPEACHLANQHPIYSLMLDEFQNSLGETGKNCGSMNMEEFLKTVMTAEETQAGSDFARDGLARQASLLRQGFLTLPRTLSRKTVDEVWKDVYQGPAAGAASAMDCNGNESAAGHQQKQTSFGEMTLQDFLVKAGVVRDNIASENQSSSVYGGGPRDIYDFGLAKMGTTDSCDEKVRVQHAASEIKEFVNSQTRVERGSARVGSSLTLSPASVLSSQPAMDVNQSVCYQNVVSPEWFNPQYRDTTIASVTHQQQQQMAAGTAAYFDVAKRVSNAGGAVGVGMGEIRAGNSFGGGLACATGALGHLVPGQNVCIGFGTAAGRGGMDVLALGSVSPISPDSDGGAHYHPYGFGLPALANYRIDGPVQGRKMESEMRVQKVVERRQRRMIKNRESAARSRARKQAYTTELELEVRQLKEVNRKLRRQQEDGAEKKKKMVDIRYSVYQFIIWYKIRAQFLRKRWDVEIHHDACMTYKATKHSSSLIQLP</sequence>